<dbReference type="EMBL" id="OX596095">
    <property type="protein sequence ID" value="CAM9451542.1"/>
    <property type="molecule type" value="Genomic_DNA"/>
</dbReference>
<sequence>MASPPPRVWSLATSFSCSVSRKLALERGLVPGWVCAWVPVRMQCAPAQELSPAARPAGPGQKGPPAGPTRPAEDCLCFRATSSPVDVGCCFGRLPRWRKTLDYRSVLIVFALTCVC</sequence>
<gene>
    <name evidence="1" type="ORF">MRATA1EN22A_LOCUS2690</name>
</gene>
<reference evidence="1" key="2">
    <citation type="submission" date="2025-03" db="EMBL/GenBank/DDBJ databases">
        <authorList>
            <consortium name="ELIXIR-Norway"/>
            <consortium name="Elixir Norway"/>
        </authorList>
    </citation>
    <scope>NUCLEOTIDE SEQUENCE</scope>
</reference>
<organism evidence="1 2">
    <name type="scientific">Rangifer tarandus platyrhynchus</name>
    <name type="common">Svalbard reindeer</name>
    <dbReference type="NCBI Taxonomy" id="3082113"/>
    <lineage>
        <taxon>Eukaryota</taxon>
        <taxon>Metazoa</taxon>
        <taxon>Chordata</taxon>
        <taxon>Craniata</taxon>
        <taxon>Vertebrata</taxon>
        <taxon>Euteleostomi</taxon>
        <taxon>Mammalia</taxon>
        <taxon>Eutheria</taxon>
        <taxon>Laurasiatheria</taxon>
        <taxon>Artiodactyla</taxon>
        <taxon>Ruminantia</taxon>
        <taxon>Pecora</taxon>
        <taxon>Cervidae</taxon>
        <taxon>Odocoileinae</taxon>
        <taxon>Rangifer</taxon>
    </lineage>
</organism>
<proteinExistence type="predicted"/>
<evidence type="ECO:0000313" key="2">
    <source>
        <dbReference type="Proteomes" id="UP001162501"/>
    </source>
</evidence>
<dbReference type="Proteomes" id="UP001162501">
    <property type="component" value="Chromosome 11"/>
</dbReference>
<reference evidence="1" key="1">
    <citation type="submission" date="2023-05" db="EMBL/GenBank/DDBJ databases">
        <authorList>
            <consortium name="ELIXIR-Norway"/>
        </authorList>
    </citation>
    <scope>NUCLEOTIDE SEQUENCE</scope>
</reference>
<protein>
    <submittedName>
        <fullName evidence="1">Uncharacterized protein</fullName>
    </submittedName>
</protein>
<name>A0AC59Y790_RANTA</name>
<accession>A0AC59Y790</accession>
<evidence type="ECO:0000313" key="1">
    <source>
        <dbReference type="EMBL" id="CAM9451542.1"/>
    </source>
</evidence>